<dbReference type="Pfam" id="PF09297">
    <property type="entry name" value="Zn_ribbon_NUD"/>
    <property type="match status" value="1"/>
</dbReference>
<evidence type="ECO:0000256" key="8">
    <source>
        <dbReference type="ARBA" id="ARBA00023027"/>
    </source>
</evidence>
<dbReference type="InterPro" id="IPR015375">
    <property type="entry name" value="NADH_PPase-like_N"/>
</dbReference>
<feature type="domain" description="Nudix hydrolase" evidence="11">
    <location>
        <begin position="271"/>
        <end position="400"/>
    </location>
</feature>
<dbReference type="PROSITE" id="PS00893">
    <property type="entry name" value="NUDIX_BOX"/>
    <property type="match status" value="1"/>
</dbReference>
<dbReference type="GO" id="GO:0035529">
    <property type="term" value="F:NADH pyrophosphatase activity"/>
    <property type="evidence" value="ECO:0007669"/>
    <property type="project" value="TreeGrafter"/>
</dbReference>
<dbReference type="GO" id="GO:0005829">
    <property type="term" value="C:cytosol"/>
    <property type="evidence" value="ECO:0007669"/>
    <property type="project" value="TreeGrafter"/>
</dbReference>
<evidence type="ECO:0000256" key="3">
    <source>
        <dbReference type="ARBA" id="ARBA00009595"/>
    </source>
</evidence>
<protein>
    <recommendedName>
        <fullName evidence="4">NAD(+) diphosphatase</fullName>
        <ecNumber evidence="4">3.6.1.22</ecNumber>
    </recommendedName>
</protein>
<dbReference type="InterPro" id="IPR020084">
    <property type="entry name" value="NUDIX_hydrolase_CS"/>
</dbReference>
<evidence type="ECO:0000256" key="2">
    <source>
        <dbReference type="ARBA" id="ARBA00001947"/>
    </source>
</evidence>
<evidence type="ECO:0000313" key="13">
    <source>
        <dbReference type="Proteomes" id="UP001174691"/>
    </source>
</evidence>
<evidence type="ECO:0000256" key="1">
    <source>
        <dbReference type="ARBA" id="ARBA00001946"/>
    </source>
</evidence>
<dbReference type="Gene3D" id="3.90.79.20">
    <property type="match status" value="1"/>
</dbReference>
<organism evidence="12 13">
    <name type="scientific">Coniochaeta hoffmannii</name>
    <dbReference type="NCBI Taxonomy" id="91930"/>
    <lineage>
        <taxon>Eukaryota</taxon>
        <taxon>Fungi</taxon>
        <taxon>Dikarya</taxon>
        <taxon>Ascomycota</taxon>
        <taxon>Pezizomycotina</taxon>
        <taxon>Sordariomycetes</taxon>
        <taxon>Sordariomycetidae</taxon>
        <taxon>Coniochaetales</taxon>
        <taxon>Coniochaetaceae</taxon>
        <taxon>Coniochaeta</taxon>
    </lineage>
</organism>
<dbReference type="GO" id="GO:0006742">
    <property type="term" value="P:NADP+ catabolic process"/>
    <property type="evidence" value="ECO:0007669"/>
    <property type="project" value="TreeGrafter"/>
</dbReference>
<dbReference type="FunFam" id="3.90.79.10:FF:000042">
    <property type="entry name" value="Probable NADH pyrophosphatase"/>
    <property type="match status" value="1"/>
</dbReference>
<reference evidence="12" key="1">
    <citation type="submission" date="2022-07" db="EMBL/GenBank/DDBJ databases">
        <title>Fungi with potential for degradation of polypropylene.</title>
        <authorList>
            <person name="Gostincar C."/>
        </authorList>
    </citation>
    <scope>NUCLEOTIDE SEQUENCE</scope>
    <source>
        <strain evidence="12">EXF-13287</strain>
    </source>
</reference>
<evidence type="ECO:0000256" key="10">
    <source>
        <dbReference type="SAM" id="MobiDB-lite"/>
    </source>
</evidence>
<proteinExistence type="inferred from homology"/>
<dbReference type="Pfam" id="PF00293">
    <property type="entry name" value="NUDIX"/>
    <property type="match status" value="1"/>
</dbReference>
<dbReference type="PANTHER" id="PTHR42904:SF6">
    <property type="entry name" value="NAD-CAPPED RNA HYDROLASE NUDT12"/>
    <property type="match status" value="1"/>
</dbReference>
<dbReference type="GO" id="GO:0005777">
    <property type="term" value="C:peroxisome"/>
    <property type="evidence" value="ECO:0007669"/>
    <property type="project" value="TreeGrafter"/>
</dbReference>
<dbReference type="InterPro" id="IPR015797">
    <property type="entry name" value="NUDIX_hydrolase-like_dom_sf"/>
</dbReference>
<dbReference type="PROSITE" id="PS51462">
    <property type="entry name" value="NUDIX"/>
    <property type="match status" value="1"/>
</dbReference>
<name>A0AA38RA74_9PEZI</name>
<evidence type="ECO:0000256" key="9">
    <source>
        <dbReference type="ARBA" id="ARBA00023679"/>
    </source>
</evidence>
<keyword evidence="6" id="KW-0378">Hydrolase</keyword>
<dbReference type="Pfam" id="PF09296">
    <property type="entry name" value="NUDIX-like"/>
    <property type="match status" value="1"/>
</dbReference>
<dbReference type="Gene3D" id="3.90.79.10">
    <property type="entry name" value="Nucleoside Triphosphate Pyrophosphohydrolase"/>
    <property type="match status" value="1"/>
</dbReference>
<dbReference type="EC" id="3.6.1.22" evidence="4"/>
<keyword evidence="8" id="KW-0520">NAD</keyword>
<comment type="catalytic activity">
    <reaction evidence="9">
        <text>a 5'-end NAD(+)-phospho-ribonucleoside in mRNA + H2O = a 5'-end phospho-adenosine-phospho-ribonucleoside in mRNA + beta-nicotinamide D-ribonucleotide + 2 H(+)</text>
        <dbReference type="Rhea" id="RHEA:60876"/>
        <dbReference type="Rhea" id="RHEA-COMP:15698"/>
        <dbReference type="Rhea" id="RHEA-COMP:15719"/>
        <dbReference type="ChEBI" id="CHEBI:14649"/>
        <dbReference type="ChEBI" id="CHEBI:15377"/>
        <dbReference type="ChEBI" id="CHEBI:15378"/>
        <dbReference type="ChEBI" id="CHEBI:144029"/>
        <dbReference type="ChEBI" id="CHEBI:144051"/>
    </reaction>
    <physiologicalReaction direction="left-to-right" evidence="9">
        <dbReference type="Rhea" id="RHEA:60877"/>
    </physiologicalReaction>
</comment>
<evidence type="ECO:0000313" key="12">
    <source>
        <dbReference type="EMBL" id="KAJ9142028.1"/>
    </source>
</evidence>
<comment type="cofactor">
    <cofactor evidence="1">
        <name>Mg(2+)</name>
        <dbReference type="ChEBI" id="CHEBI:18420"/>
    </cofactor>
</comment>
<dbReference type="EMBL" id="JANBVN010000126">
    <property type="protein sequence ID" value="KAJ9142028.1"/>
    <property type="molecule type" value="Genomic_DNA"/>
</dbReference>
<comment type="caution">
    <text evidence="12">The sequence shown here is derived from an EMBL/GenBank/DDBJ whole genome shotgun (WGS) entry which is preliminary data.</text>
</comment>
<feature type="region of interest" description="Disordered" evidence="10">
    <location>
        <begin position="172"/>
        <end position="197"/>
    </location>
</feature>
<keyword evidence="13" id="KW-1185">Reference proteome</keyword>
<comment type="cofactor">
    <cofactor evidence="2">
        <name>Zn(2+)</name>
        <dbReference type="ChEBI" id="CHEBI:29105"/>
    </cofactor>
</comment>
<dbReference type="InterPro" id="IPR050241">
    <property type="entry name" value="NAD-cap_RNA_hydrolase_NudC"/>
</dbReference>
<evidence type="ECO:0000256" key="6">
    <source>
        <dbReference type="ARBA" id="ARBA00022801"/>
    </source>
</evidence>
<dbReference type="InterPro" id="IPR049734">
    <property type="entry name" value="NudC-like_C"/>
</dbReference>
<evidence type="ECO:0000256" key="5">
    <source>
        <dbReference type="ARBA" id="ARBA00022723"/>
    </source>
</evidence>
<sequence length="433" mass="47074">MGGPDLPVLPPDDSMLSVRFGREVANYFSGSPLNRLSFLRTDHDFLRAAFSHPSAGFLLMNNLSPLTRDDSRLAFVSHPDVEPLTGGDPFAKSEEDMLKEFNSDKTQPLVLFLGVDDRSLLPSNGTEEGTFKFKEYHGSPYFAVDVTPRGTLTDAANKIIAALEAKGLKFRDNSPRRMDLPAPEEKSPPTNGRAPSAPHYTAAIYGQARALLDWNTRNPFCAQCGQRTLSVNAGTKRVCPPTDLAGSLGDGKPRERGPCATRGTISNISFPRTDPTVIMAVASADGKRLLLGRQRRWPAYWFSTLAGFLEPGESIEEAVRREVWEESGVRVGRVVVHSSQPWPFPASLMIGAVAQALPGEGEEIHLGHDPELESAKWFEIAEVREALAHGTSGLGEAAPKGYKEGALRLPPQQAIANRLVTAVVEGWGLPSKI</sequence>
<dbReference type="InterPro" id="IPR000086">
    <property type="entry name" value="NUDIX_hydrolase_dom"/>
</dbReference>
<dbReference type="CDD" id="cd03429">
    <property type="entry name" value="NUDIX_NADH_pyrophosphatase_Nudt13"/>
    <property type="match status" value="1"/>
</dbReference>
<evidence type="ECO:0000256" key="7">
    <source>
        <dbReference type="ARBA" id="ARBA00022842"/>
    </source>
</evidence>
<feature type="compositionally biased region" description="Basic and acidic residues" evidence="10">
    <location>
        <begin position="172"/>
        <end position="187"/>
    </location>
</feature>
<keyword evidence="5" id="KW-0479">Metal-binding</keyword>
<dbReference type="PANTHER" id="PTHR42904">
    <property type="entry name" value="NUDIX HYDROLASE, NUDC SUBFAMILY"/>
    <property type="match status" value="1"/>
</dbReference>
<dbReference type="GO" id="GO:0046872">
    <property type="term" value="F:metal ion binding"/>
    <property type="evidence" value="ECO:0007669"/>
    <property type="project" value="UniProtKB-KW"/>
</dbReference>
<gene>
    <name evidence="12" type="ORF">NKR19_g7338</name>
</gene>
<evidence type="ECO:0000259" key="11">
    <source>
        <dbReference type="PROSITE" id="PS51462"/>
    </source>
</evidence>
<dbReference type="Proteomes" id="UP001174691">
    <property type="component" value="Unassembled WGS sequence"/>
</dbReference>
<accession>A0AA38RA74</accession>
<dbReference type="AlphaFoldDB" id="A0AA38RA74"/>
<comment type="similarity">
    <text evidence="3">Belongs to the Nudix hydrolase family. NudC subfamily.</text>
</comment>
<dbReference type="InterPro" id="IPR015376">
    <property type="entry name" value="Znr_NADH_PPase"/>
</dbReference>
<evidence type="ECO:0000256" key="4">
    <source>
        <dbReference type="ARBA" id="ARBA00012381"/>
    </source>
</evidence>
<feature type="region of interest" description="Disordered" evidence="10">
    <location>
        <begin position="246"/>
        <end position="265"/>
    </location>
</feature>
<dbReference type="SUPFAM" id="SSF55811">
    <property type="entry name" value="Nudix"/>
    <property type="match status" value="1"/>
</dbReference>
<dbReference type="GO" id="GO:0019677">
    <property type="term" value="P:NAD+ catabolic process"/>
    <property type="evidence" value="ECO:0007669"/>
    <property type="project" value="TreeGrafter"/>
</dbReference>
<keyword evidence="7" id="KW-0460">Magnesium</keyword>